<evidence type="ECO:0000313" key="2">
    <source>
        <dbReference type="Proteomes" id="UP000239757"/>
    </source>
</evidence>
<protein>
    <submittedName>
        <fullName evidence="1">Uncharacterized protein</fullName>
    </submittedName>
</protein>
<accession>A0A2P5X397</accession>
<proteinExistence type="predicted"/>
<dbReference type="EMBL" id="KZ665793">
    <property type="protein sequence ID" value="PPR97817.1"/>
    <property type="molecule type" value="Genomic_DNA"/>
</dbReference>
<dbReference type="AlphaFoldDB" id="A0A2P5X397"/>
<dbReference type="Proteomes" id="UP000239757">
    <property type="component" value="Unassembled WGS sequence"/>
</dbReference>
<evidence type="ECO:0000313" key="1">
    <source>
        <dbReference type="EMBL" id="PPR97817.1"/>
    </source>
</evidence>
<sequence length="71" mass="7885">MTEFDDPGTVQFRLEGLVRQLSVPEFGVALGLYTALVSTSATYDPSRYKASALTPFLRYLHAILAHILARQ</sequence>
<name>A0A2P5X397_GOSBA</name>
<dbReference type="OrthoDB" id="1838760at2759"/>
<gene>
    <name evidence="1" type="ORF">GOBAR_AA22859</name>
</gene>
<reference evidence="1 2" key="1">
    <citation type="submission" date="2015-01" db="EMBL/GenBank/DDBJ databases">
        <title>Genome of allotetraploid Gossypium barbadense reveals genomic plasticity and fiber elongation in cotton evolution.</title>
        <authorList>
            <person name="Chen X."/>
            <person name="Liu X."/>
            <person name="Zhao B."/>
            <person name="Zheng H."/>
            <person name="Hu Y."/>
            <person name="Lu G."/>
            <person name="Yang C."/>
            <person name="Chen J."/>
            <person name="Shan C."/>
            <person name="Zhang L."/>
            <person name="Zhou Y."/>
            <person name="Wang L."/>
            <person name="Guo W."/>
            <person name="Bai Y."/>
            <person name="Ruan J."/>
            <person name="Shangguan X."/>
            <person name="Mao Y."/>
            <person name="Jiang J."/>
            <person name="Zhu Y."/>
            <person name="Lei J."/>
            <person name="Kang H."/>
            <person name="Chen S."/>
            <person name="He X."/>
            <person name="Wang R."/>
            <person name="Wang Y."/>
            <person name="Chen J."/>
            <person name="Wang L."/>
            <person name="Yu S."/>
            <person name="Wang B."/>
            <person name="Wei J."/>
            <person name="Song S."/>
            <person name="Lu X."/>
            <person name="Gao Z."/>
            <person name="Gu W."/>
            <person name="Deng X."/>
            <person name="Ma D."/>
            <person name="Wang S."/>
            <person name="Liang W."/>
            <person name="Fang L."/>
            <person name="Cai C."/>
            <person name="Zhu X."/>
            <person name="Zhou B."/>
            <person name="Zhang Y."/>
            <person name="Chen Z."/>
            <person name="Xu S."/>
            <person name="Zhu R."/>
            <person name="Wang S."/>
            <person name="Zhang T."/>
            <person name="Zhao G."/>
        </authorList>
    </citation>
    <scope>NUCLEOTIDE SEQUENCE [LARGE SCALE GENOMIC DNA]</scope>
    <source>
        <strain evidence="2">cv. Xinhai21</strain>
        <tissue evidence="1">Leaf</tissue>
    </source>
</reference>
<organism evidence="1 2">
    <name type="scientific">Gossypium barbadense</name>
    <name type="common">Sea Island cotton</name>
    <name type="synonym">Hibiscus barbadensis</name>
    <dbReference type="NCBI Taxonomy" id="3634"/>
    <lineage>
        <taxon>Eukaryota</taxon>
        <taxon>Viridiplantae</taxon>
        <taxon>Streptophyta</taxon>
        <taxon>Embryophyta</taxon>
        <taxon>Tracheophyta</taxon>
        <taxon>Spermatophyta</taxon>
        <taxon>Magnoliopsida</taxon>
        <taxon>eudicotyledons</taxon>
        <taxon>Gunneridae</taxon>
        <taxon>Pentapetalae</taxon>
        <taxon>rosids</taxon>
        <taxon>malvids</taxon>
        <taxon>Malvales</taxon>
        <taxon>Malvaceae</taxon>
        <taxon>Malvoideae</taxon>
        <taxon>Gossypium</taxon>
    </lineage>
</organism>